<accession>A0A2X1UKD3</accession>
<evidence type="ECO:0008006" key="3">
    <source>
        <dbReference type="Google" id="ProtNLM"/>
    </source>
</evidence>
<dbReference type="RefSeq" id="WP_018025534.1">
    <property type="nucleotide sequence ID" value="NZ_CP027417.1"/>
</dbReference>
<dbReference type="EMBL" id="UATH01000001">
    <property type="protein sequence ID" value="SPY07629.1"/>
    <property type="molecule type" value="Genomic_DNA"/>
</dbReference>
<protein>
    <recommendedName>
        <fullName evidence="3">Carboxypeptidase regulatory-like domain-containing protein</fullName>
    </recommendedName>
</protein>
<organism evidence="1 2">
    <name type="scientific">Oligella urethralis</name>
    <dbReference type="NCBI Taxonomy" id="90245"/>
    <lineage>
        <taxon>Bacteria</taxon>
        <taxon>Pseudomonadati</taxon>
        <taxon>Pseudomonadota</taxon>
        <taxon>Betaproteobacteria</taxon>
        <taxon>Burkholderiales</taxon>
        <taxon>Alcaligenaceae</taxon>
        <taxon>Oligella</taxon>
    </lineage>
</organism>
<sequence>MQAKGLNQAQIQRMLLTSALSFGLALGSYSLSHAEIRKANNEHQISYQTGGIGQEELDLLRQNAADYNAQFSFANAADRAYLNNLQVQLFNAQNEMVFTDNQVGPLLYLQLSPGSYELKASSNEISKTQKFTIKEGGVYSSVLTW</sequence>
<proteinExistence type="predicted"/>
<gene>
    <name evidence="1" type="ORF">NCTC11009_00841</name>
</gene>
<reference evidence="1 2" key="1">
    <citation type="submission" date="2018-06" db="EMBL/GenBank/DDBJ databases">
        <authorList>
            <consortium name="Pathogen Informatics"/>
            <person name="Doyle S."/>
        </authorList>
    </citation>
    <scope>NUCLEOTIDE SEQUENCE [LARGE SCALE GENOMIC DNA]</scope>
    <source>
        <strain evidence="1 2">NCTC11009</strain>
    </source>
</reference>
<name>A0A2X1UKD3_9BURK</name>
<evidence type="ECO:0000313" key="1">
    <source>
        <dbReference type="EMBL" id="SPY07629.1"/>
    </source>
</evidence>
<evidence type="ECO:0000313" key="2">
    <source>
        <dbReference type="Proteomes" id="UP000250242"/>
    </source>
</evidence>
<dbReference type="Proteomes" id="UP000250242">
    <property type="component" value="Unassembled WGS sequence"/>
</dbReference>
<dbReference type="GeneID" id="93426981"/>
<dbReference type="AlphaFoldDB" id="A0A2X1UKD3"/>